<gene>
    <name evidence="3" type="ORF">F0562_010007</name>
</gene>
<dbReference type="Gene3D" id="3.30.200.20">
    <property type="entry name" value="Phosphorylase Kinase, domain 1"/>
    <property type="match status" value="1"/>
</dbReference>
<keyword evidence="1" id="KW-0812">Transmembrane</keyword>
<evidence type="ECO:0000259" key="2">
    <source>
        <dbReference type="PROSITE" id="PS50011"/>
    </source>
</evidence>
<evidence type="ECO:0000313" key="3">
    <source>
        <dbReference type="EMBL" id="KAA8523584.1"/>
    </source>
</evidence>
<dbReference type="OrthoDB" id="5966500at2759"/>
<dbReference type="AlphaFoldDB" id="A0A5J5A0A3"/>
<keyword evidence="1" id="KW-0472">Membrane</keyword>
<feature type="domain" description="Protein kinase" evidence="2">
    <location>
        <begin position="209"/>
        <end position="469"/>
    </location>
</feature>
<dbReference type="InterPro" id="IPR011009">
    <property type="entry name" value="Kinase-like_dom_sf"/>
</dbReference>
<feature type="transmembrane region" description="Helical" evidence="1">
    <location>
        <begin position="129"/>
        <end position="152"/>
    </location>
</feature>
<dbReference type="Gene3D" id="1.10.510.10">
    <property type="entry name" value="Transferase(Phosphotransferase) domain 1"/>
    <property type="match status" value="1"/>
</dbReference>
<dbReference type="SUPFAM" id="SSF56112">
    <property type="entry name" value="Protein kinase-like (PK-like)"/>
    <property type="match status" value="1"/>
</dbReference>
<dbReference type="PROSITE" id="PS50011">
    <property type="entry name" value="PROTEIN_KINASE_DOM"/>
    <property type="match status" value="1"/>
</dbReference>
<dbReference type="GO" id="GO:0004672">
    <property type="term" value="F:protein kinase activity"/>
    <property type="evidence" value="ECO:0007669"/>
    <property type="project" value="InterPro"/>
</dbReference>
<sequence length="486" mass="54899">MVLQSRRDFDLFLKVLAYIAAVAHFMNVCNGGELSESESFFNFIRTVDPKNILRIDWQWVGATSLLISVEGCRDWTSPRIILPALPNISNRNPGFLTSIPWDQVQWTAESSTSASSPLPDSPPSHAFKNWITCLPLVVGIAFFLLFTLFVNMKTSKLAKDKMILRALAHSPPKTPPPNVEEVLKPEQKLSELVFFVEEEERFGLEDLLEAAADLQNQGFCSSLYKVKLKNNDAIFAVKRLKKLQVTSEEFGQTMQKIGNLKHQNILPPVGYNSCNEEMLLIYRYQGNGSLLTLLENYTESKRDFPWKLRLSIAIGIARGLDFIYQSSDDWEIIPHGNIKPSNILLNENEEPLISDYGYSKFLDPKRVFNSNGYTAPERSLSEQADVFSFGVILLELLTGKIVQKSGLDLPKWVKSIVREEWTGEVFDKEVAKVGQWAFPLLNISLKCVAHFPENRPTFAEVLEKIEEVVNGQEDLSPSSETSSEAN</sequence>
<reference evidence="3 4" key="1">
    <citation type="submission" date="2019-09" db="EMBL/GenBank/DDBJ databases">
        <title>A chromosome-level genome assembly of the Chinese tupelo Nyssa sinensis.</title>
        <authorList>
            <person name="Yang X."/>
            <person name="Kang M."/>
            <person name="Yang Y."/>
            <person name="Xiong H."/>
            <person name="Wang M."/>
            <person name="Zhang Z."/>
            <person name="Wang Z."/>
            <person name="Wu H."/>
            <person name="Ma T."/>
            <person name="Liu J."/>
            <person name="Xi Z."/>
        </authorList>
    </citation>
    <scope>NUCLEOTIDE SEQUENCE [LARGE SCALE GENOMIC DNA]</scope>
    <source>
        <strain evidence="3">J267</strain>
        <tissue evidence="3">Leaf</tissue>
    </source>
</reference>
<organism evidence="3 4">
    <name type="scientific">Nyssa sinensis</name>
    <dbReference type="NCBI Taxonomy" id="561372"/>
    <lineage>
        <taxon>Eukaryota</taxon>
        <taxon>Viridiplantae</taxon>
        <taxon>Streptophyta</taxon>
        <taxon>Embryophyta</taxon>
        <taxon>Tracheophyta</taxon>
        <taxon>Spermatophyta</taxon>
        <taxon>Magnoliopsida</taxon>
        <taxon>eudicotyledons</taxon>
        <taxon>Gunneridae</taxon>
        <taxon>Pentapetalae</taxon>
        <taxon>asterids</taxon>
        <taxon>Cornales</taxon>
        <taxon>Nyssaceae</taxon>
        <taxon>Nyssa</taxon>
    </lineage>
</organism>
<dbReference type="Proteomes" id="UP000325577">
    <property type="component" value="Linkage Group LG4"/>
</dbReference>
<dbReference type="InterPro" id="IPR046959">
    <property type="entry name" value="PRK1-6/SRF4-like"/>
</dbReference>
<dbReference type="PANTHER" id="PTHR48007">
    <property type="entry name" value="LEUCINE-RICH REPEAT RECEPTOR-LIKE PROTEIN KINASE PXC1"/>
    <property type="match status" value="1"/>
</dbReference>
<keyword evidence="1" id="KW-1133">Transmembrane helix</keyword>
<dbReference type="PANTHER" id="PTHR48007:SF77">
    <property type="entry name" value="PROTEIN KINASE DOMAIN-CONTAINING PROTEIN"/>
    <property type="match status" value="1"/>
</dbReference>
<name>A0A5J5A0A3_9ASTE</name>
<dbReference type="InterPro" id="IPR000719">
    <property type="entry name" value="Prot_kinase_dom"/>
</dbReference>
<dbReference type="Pfam" id="PF00069">
    <property type="entry name" value="Pkinase"/>
    <property type="match status" value="1"/>
</dbReference>
<protein>
    <recommendedName>
        <fullName evidence="2">Protein kinase domain-containing protein</fullName>
    </recommendedName>
</protein>
<evidence type="ECO:0000256" key="1">
    <source>
        <dbReference type="SAM" id="Phobius"/>
    </source>
</evidence>
<evidence type="ECO:0000313" key="4">
    <source>
        <dbReference type="Proteomes" id="UP000325577"/>
    </source>
</evidence>
<dbReference type="GO" id="GO:0005524">
    <property type="term" value="F:ATP binding"/>
    <property type="evidence" value="ECO:0007669"/>
    <property type="project" value="InterPro"/>
</dbReference>
<proteinExistence type="predicted"/>
<keyword evidence="4" id="KW-1185">Reference proteome</keyword>
<accession>A0A5J5A0A3</accession>
<dbReference type="EMBL" id="CM018047">
    <property type="protein sequence ID" value="KAA8523584.1"/>
    <property type="molecule type" value="Genomic_DNA"/>
</dbReference>